<evidence type="ECO:0000256" key="6">
    <source>
        <dbReference type="SAM" id="Phobius"/>
    </source>
</evidence>
<dbReference type="GO" id="GO:0005886">
    <property type="term" value="C:plasma membrane"/>
    <property type="evidence" value="ECO:0007669"/>
    <property type="project" value="UniProtKB-SubCell"/>
</dbReference>
<comment type="caution">
    <text evidence="7">The sequence shown here is derived from an EMBL/GenBank/DDBJ whole genome shotgun (WGS) entry which is preliminary data.</text>
</comment>
<keyword evidence="4 6" id="KW-1133">Transmembrane helix</keyword>
<protein>
    <submittedName>
        <fullName evidence="7">Branched-chain amino acid ABC transporter permease</fullName>
    </submittedName>
</protein>
<feature type="transmembrane region" description="Helical" evidence="6">
    <location>
        <begin position="25"/>
        <end position="42"/>
    </location>
</feature>
<feature type="transmembrane region" description="Helical" evidence="6">
    <location>
        <begin position="48"/>
        <end position="69"/>
    </location>
</feature>
<evidence type="ECO:0000313" key="8">
    <source>
        <dbReference type="Proteomes" id="UP000011687"/>
    </source>
</evidence>
<dbReference type="PANTHER" id="PTHR30482:SF17">
    <property type="entry name" value="ABC TRANSPORTER ATP-BINDING PROTEIN"/>
    <property type="match status" value="1"/>
</dbReference>
<reference evidence="7 8" key="1">
    <citation type="journal article" date="2014" name="PLoS Genet.">
        <title>Phylogenetically driven sequencing of extremely halophilic archaea reveals strategies for static and dynamic osmo-response.</title>
        <authorList>
            <person name="Becker E.A."/>
            <person name="Seitzer P.M."/>
            <person name="Tritt A."/>
            <person name="Larsen D."/>
            <person name="Krusor M."/>
            <person name="Yao A.I."/>
            <person name="Wu D."/>
            <person name="Madern D."/>
            <person name="Eisen J.A."/>
            <person name="Darling A.E."/>
            <person name="Facciotti M.T."/>
        </authorList>
    </citation>
    <scope>NUCLEOTIDE SEQUENCE [LARGE SCALE GENOMIC DNA]</scope>
    <source>
        <strain evidence="7 8">ATCC 33799</strain>
    </source>
</reference>
<dbReference type="AlphaFoldDB" id="M0JRD5"/>
<comment type="subcellular location">
    <subcellularLocation>
        <location evidence="1">Cell membrane</location>
        <topology evidence="1">Multi-pass membrane protein</topology>
    </subcellularLocation>
</comment>
<feature type="transmembrane region" description="Helical" evidence="6">
    <location>
        <begin position="105"/>
        <end position="124"/>
    </location>
</feature>
<dbReference type="GO" id="GO:0015658">
    <property type="term" value="F:branched-chain amino acid transmembrane transporter activity"/>
    <property type="evidence" value="ECO:0007669"/>
    <property type="project" value="InterPro"/>
</dbReference>
<evidence type="ECO:0000256" key="4">
    <source>
        <dbReference type="ARBA" id="ARBA00022989"/>
    </source>
</evidence>
<accession>M0JRD5</accession>
<sequence length="382" mass="41022">MPERVDRDGTPAYRVLGVEVTRREAAFLVLGVVFLFVIPDIASLSDSLQLSVIHQGLLFGFAAVGLNLLLRHTKLTSFGHAAFFGTGAYATAVLARYAGVQSVGLLLLGAIAAATVMAAIIGVLSLRHTGLYFALLTLAFGQLLYAIALGQSALGGSDGLPVRPGPANQPLLFGASFSPDVYQILTYYLTVVVILIGLFVMYRITQSPFRNALDAIGQERTRARFIGLPVRRYVWAAFVISGIYGGVAGGLYAVVRQYVRPEGTLFFLRSGDILFMAILGGFRTLVGPLIGGVVLVFLQDVGQDVTQYYEFLTGVVLLILVYGFPRGIVGSLRSGGIVNARLSELRREPSVLSAWGRSAAQSIERKVTEALTSLRIILFGVD</sequence>
<dbReference type="InterPro" id="IPR043428">
    <property type="entry name" value="LivM-like"/>
</dbReference>
<feature type="transmembrane region" description="Helical" evidence="6">
    <location>
        <begin position="181"/>
        <end position="202"/>
    </location>
</feature>
<dbReference type="Proteomes" id="UP000011687">
    <property type="component" value="Unassembled WGS sequence"/>
</dbReference>
<feature type="transmembrane region" description="Helical" evidence="6">
    <location>
        <begin position="273"/>
        <end position="296"/>
    </location>
</feature>
<organism evidence="7 8">
    <name type="scientific">Haloarcula marismortui ATCC 33799</name>
    <dbReference type="NCBI Taxonomy" id="662475"/>
    <lineage>
        <taxon>Archaea</taxon>
        <taxon>Methanobacteriati</taxon>
        <taxon>Methanobacteriota</taxon>
        <taxon>Stenosarchaea group</taxon>
        <taxon>Halobacteria</taxon>
        <taxon>Halobacteriales</taxon>
        <taxon>Haloarculaceae</taxon>
        <taxon>Haloarcula</taxon>
    </lineage>
</organism>
<keyword evidence="3 6" id="KW-0812">Transmembrane</keyword>
<feature type="transmembrane region" description="Helical" evidence="6">
    <location>
        <begin position="308"/>
        <end position="325"/>
    </location>
</feature>
<gene>
    <name evidence="7" type="ORF">C435_19797</name>
</gene>
<evidence type="ECO:0000256" key="5">
    <source>
        <dbReference type="ARBA" id="ARBA00023136"/>
    </source>
</evidence>
<evidence type="ECO:0000313" key="7">
    <source>
        <dbReference type="EMBL" id="EMA11707.1"/>
    </source>
</evidence>
<dbReference type="EMBL" id="AOLS01000103">
    <property type="protein sequence ID" value="EMA11707.1"/>
    <property type="molecule type" value="Genomic_DNA"/>
</dbReference>
<feature type="transmembrane region" description="Helical" evidence="6">
    <location>
        <begin position="233"/>
        <end position="253"/>
    </location>
</feature>
<keyword evidence="8" id="KW-1185">Reference proteome</keyword>
<evidence type="ECO:0000256" key="2">
    <source>
        <dbReference type="ARBA" id="ARBA00022475"/>
    </source>
</evidence>
<dbReference type="InterPro" id="IPR001851">
    <property type="entry name" value="ABC_transp_permease"/>
</dbReference>
<evidence type="ECO:0000256" key="3">
    <source>
        <dbReference type="ARBA" id="ARBA00022692"/>
    </source>
</evidence>
<keyword evidence="2" id="KW-1003">Cell membrane</keyword>
<dbReference type="CDD" id="cd06581">
    <property type="entry name" value="TM_PBP1_LivM_like"/>
    <property type="match status" value="1"/>
</dbReference>
<dbReference type="RefSeq" id="WP_007190495.1">
    <property type="nucleotide sequence ID" value="NZ_AOLS01000103.1"/>
</dbReference>
<name>M0JRD5_9EURY</name>
<dbReference type="PANTHER" id="PTHR30482">
    <property type="entry name" value="HIGH-AFFINITY BRANCHED-CHAIN AMINO ACID TRANSPORT SYSTEM PERMEASE"/>
    <property type="match status" value="1"/>
</dbReference>
<keyword evidence="5 6" id="KW-0472">Membrane</keyword>
<evidence type="ECO:0000256" key="1">
    <source>
        <dbReference type="ARBA" id="ARBA00004651"/>
    </source>
</evidence>
<proteinExistence type="predicted"/>
<dbReference type="PATRIC" id="fig|662475.6.peg.3874"/>
<feature type="transmembrane region" description="Helical" evidence="6">
    <location>
        <begin position="81"/>
        <end position="99"/>
    </location>
</feature>
<dbReference type="Pfam" id="PF02653">
    <property type="entry name" value="BPD_transp_2"/>
    <property type="match status" value="1"/>
</dbReference>
<feature type="transmembrane region" description="Helical" evidence="6">
    <location>
        <begin position="131"/>
        <end position="154"/>
    </location>
</feature>